<dbReference type="GO" id="GO:0005634">
    <property type="term" value="C:nucleus"/>
    <property type="evidence" value="ECO:0007669"/>
    <property type="project" value="UniProtKB-SubCell"/>
</dbReference>
<dbReference type="GO" id="GO:0042393">
    <property type="term" value="F:histone binding"/>
    <property type="evidence" value="ECO:0007669"/>
    <property type="project" value="TreeGrafter"/>
</dbReference>
<dbReference type="InterPro" id="IPR001660">
    <property type="entry name" value="SAM"/>
</dbReference>
<feature type="repeat" description="MBT" evidence="15">
    <location>
        <begin position="386"/>
        <end position="486"/>
    </location>
</feature>
<dbReference type="SMART" id="SM00454">
    <property type="entry name" value="SAM"/>
    <property type="match status" value="1"/>
</dbReference>
<evidence type="ECO:0000256" key="12">
    <source>
        <dbReference type="ARBA" id="ARBA00063258"/>
    </source>
</evidence>
<feature type="region of interest" description="Disordered" evidence="17">
    <location>
        <begin position="824"/>
        <end position="843"/>
    </location>
</feature>
<keyword evidence="8" id="KW-0805">Transcription regulation</keyword>
<feature type="region of interest" description="Disordered" evidence="17">
    <location>
        <begin position="48"/>
        <end position="71"/>
    </location>
</feature>
<dbReference type="CDD" id="cd20134">
    <property type="entry name" value="MBT_L3MBTL1_rpt2"/>
    <property type="match status" value="1"/>
</dbReference>
<reference evidence="20" key="1">
    <citation type="journal article" date="2019" name="IScience">
        <title>Narwhal Genome Reveals Long-Term Low Genetic Diversity despite Current Large Abundance Size.</title>
        <authorList>
            <person name="Westbury M.V."/>
            <person name="Petersen B."/>
            <person name="Garde E."/>
            <person name="Heide-Jorgensen M.P."/>
            <person name="Lorenzen E.D."/>
        </authorList>
    </citation>
    <scope>NUCLEOTIDE SEQUENCE [LARGE SCALE GENOMIC DNA]</scope>
</reference>
<dbReference type="InterPro" id="IPR013761">
    <property type="entry name" value="SAM/pointed_sf"/>
</dbReference>
<keyword evidence="7" id="KW-0156">Chromatin regulator</keyword>
<keyword evidence="3" id="KW-0479">Metal-binding</keyword>
<sequence>VRSRRRGKALDSAATRPGPTRMEGHAEIEVLRTLKGPSTGEVSVHLVARDSPGGHSQGSGEEKHPHTCPSRCGSWGGDDTFHLPAHMHGQIGAGPPGSSVSCLSVYLFAASSATLGLPSSALDVSCFPREQIHVGTSERVAGSVPVTATVLPQLSAGPAASPSASTVRLLEWTEAAAPPSRSGLRVSICEDWGGPASRSCGAGPAGLEFQISEYSPPNMVGAEQPPSPELRREGVAEDGEALAGGGDAGPQQPEDLPQDPPEDNPQDPPEDDGTCQCQACGPQQGAGPDPGASNDGCPQLFQERSVIVENSSGQNNSCTSASELLKPMKKRKHREYQSLSEEDSEPEAMEKQEEGKDSEGQPTTSTPESEEWNSSQPASGEKKEGWSWESYLEEQKAITAPVSLFQDYQVVTHNKNGFKPGMKLEGIDPQHPSMYFILTVAEVCGYRLRLHFDGYSECHDFWINASSPDIHPAGWFEKTGHKLQPPKGYKEEEFSWSHYLRSTRTQAAPKHLFVSQSHSPPPLGFEVGMKLEAVDRMNPSLICVASVTDVVDSRFLVHFDNWDDTYDYWCDPSSPYIHPVGWCQKQGKPLTPPQDYPDPDSFCWEKYLEETGASAVPAWAFKVRPPHSFLVNMKLEAVDRRNPALIRVASVEDVEDHRIKLHFDGWSHAYDFWIDADHPDIHPAGWCSKTGHPLQPPLRVFATHSGASGLPSLWGLEPGGVKAKLTWEHMLRRTQRAQLCLPWGLSPSQLSKPATDQDLQVQLSPPCPTPGCDGSGHVTGKFTAHHCLSGCPLAERNQSRLKAELSDTEALARKRNLSGFSLRKKPRHHSRIGRPPKYQKIPQEDFPTLTTDVMHQSLFMSALSAHPDRSLSACWEQHRKLLPGVAGISASTVAKWTINEVFGFVQTLTGCEDQARLFKDEMIDGEAFLLLTQADIVKIMSVKLGPALKIYNAILIDRLRAGLLTYLPLRLLLPSRLAFLTSHPCPCHPLSLIRGGPSLRGCLVQGPGKQRSPGEDGVLAPES</sequence>
<feature type="repeat" description="MBT" evidence="15">
    <location>
        <begin position="494"/>
        <end position="593"/>
    </location>
</feature>
<dbReference type="SUPFAM" id="SSF47769">
    <property type="entry name" value="SAM/Pointed domain"/>
    <property type="match status" value="1"/>
</dbReference>
<dbReference type="AlphaFoldDB" id="A0A4U1F991"/>
<dbReference type="Gene3D" id="2.30.30.140">
    <property type="match status" value="3"/>
</dbReference>
<dbReference type="Gene3D" id="1.10.150.50">
    <property type="entry name" value="Transcription Factor, Ets-1"/>
    <property type="match status" value="1"/>
</dbReference>
<name>A0A4U1F991_MONMO</name>
<evidence type="ECO:0000259" key="18">
    <source>
        <dbReference type="PROSITE" id="PS50105"/>
    </source>
</evidence>
<evidence type="ECO:0000256" key="8">
    <source>
        <dbReference type="ARBA" id="ARBA00023015"/>
    </source>
</evidence>
<evidence type="ECO:0000256" key="1">
    <source>
        <dbReference type="ARBA" id="ARBA00004123"/>
    </source>
</evidence>
<dbReference type="CDD" id="cd09582">
    <property type="entry name" value="SAM_Scm-like-3MBT3_4"/>
    <property type="match status" value="1"/>
</dbReference>
<keyword evidence="6" id="KW-0862">Zinc</keyword>
<evidence type="ECO:0000256" key="6">
    <source>
        <dbReference type="ARBA" id="ARBA00022833"/>
    </source>
</evidence>
<dbReference type="GO" id="GO:0008270">
    <property type="term" value="F:zinc ion binding"/>
    <property type="evidence" value="ECO:0007669"/>
    <property type="project" value="UniProtKB-KW"/>
</dbReference>
<evidence type="ECO:0000256" key="11">
    <source>
        <dbReference type="ARBA" id="ARBA00055759"/>
    </source>
</evidence>
<evidence type="ECO:0000256" key="14">
    <source>
        <dbReference type="ARBA" id="ARBA00079425"/>
    </source>
</evidence>
<evidence type="ECO:0000256" key="7">
    <source>
        <dbReference type="ARBA" id="ARBA00022853"/>
    </source>
</evidence>
<dbReference type="InterPro" id="IPR050548">
    <property type="entry name" value="PcG_chromatin_remod_factors"/>
</dbReference>
<keyword evidence="4" id="KW-0677">Repeat</keyword>
<keyword evidence="10" id="KW-0539">Nucleus</keyword>
<evidence type="ECO:0000256" key="15">
    <source>
        <dbReference type="PROSITE-ProRule" id="PRU00459"/>
    </source>
</evidence>
<evidence type="ECO:0000256" key="3">
    <source>
        <dbReference type="ARBA" id="ARBA00022723"/>
    </source>
</evidence>
<evidence type="ECO:0000256" key="4">
    <source>
        <dbReference type="ARBA" id="ARBA00022737"/>
    </source>
</evidence>
<dbReference type="Pfam" id="PF01530">
    <property type="entry name" value="zf-C2HC"/>
    <property type="match status" value="1"/>
</dbReference>
<keyword evidence="5 16" id="KW-0863">Zinc-finger</keyword>
<evidence type="ECO:0000256" key="2">
    <source>
        <dbReference type="ARBA" id="ARBA00022491"/>
    </source>
</evidence>
<dbReference type="InterPro" id="IPR036060">
    <property type="entry name" value="Znf_C2H2C_sf"/>
</dbReference>
<feature type="repeat" description="MBT" evidence="15">
    <location>
        <begin position="602"/>
        <end position="697"/>
    </location>
</feature>
<gene>
    <name evidence="19" type="ORF">EI555_014014</name>
</gene>
<dbReference type="FunFam" id="4.10.320.30:FF:000001">
    <property type="entry name" value="Myelin transcription factor 1-like, a"/>
    <property type="match status" value="1"/>
</dbReference>
<feature type="domain" description="SAM" evidence="18">
    <location>
        <begin position="896"/>
        <end position="954"/>
    </location>
</feature>
<dbReference type="GO" id="GO:0003682">
    <property type="term" value="F:chromatin binding"/>
    <property type="evidence" value="ECO:0007669"/>
    <property type="project" value="TreeGrafter"/>
</dbReference>
<dbReference type="PROSITE" id="PS51079">
    <property type="entry name" value="MBT"/>
    <property type="match status" value="3"/>
</dbReference>
<dbReference type="SUPFAM" id="SSF103637">
    <property type="entry name" value="CCHHC domain"/>
    <property type="match status" value="1"/>
</dbReference>
<feature type="region of interest" description="Disordered" evidence="17">
    <location>
        <begin position="1"/>
        <end position="24"/>
    </location>
</feature>
<feature type="compositionally biased region" description="Polar residues" evidence="17">
    <location>
        <begin position="360"/>
        <end position="378"/>
    </location>
</feature>
<dbReference type="PROSITE" id="PS50105">
    <property type="entry name" value="SAM_DOMAIN"/>
    <property type="match status" value="1"/>
</dbReference>
<dbReference type="PANTHER" id="PTHR12247:SF69">
    <property type="entry name" value="LETHAL(3)MALIGNANT BRAIN TUMOR-LIKE PROTEIN 1"/>
    <property type="match status" value="1"/>
</dbReference>
<dbReference type="Pfam" id="PF00536">
    <property type="entry name" value="SAM_1"/>
    <property type="match status" value="1"/>
</dbReference>
<feature type="region of interest" description="Disordered" evidence="17">
    <location>
        <begin position="239"/>
        <end position="386"/>
    </location>
</feature>
<evidence type="ECO:0000256" key="5">
    <source>
        <dbReference type="ARBA" id="ARBA00022771"/>
    </source>
</evidence>
<protein>
    <recommendedName>
        <fullName evidence="13">Lethal(3)malignant brain tumor-like protein 1</fullName>
    </recommendedName>
    <alternativeName>
        <fullName evidence="14">L(3)mbt protein homolog</fullName>
    </alternativeName>
</protein>
<dbReference type="CDD" id="cd20137">
    <property type="entry name" value="MBT_L3MBTL1_rpt3"/>
    <property type="match status" value="1"/>
</dbReference>
<feature type="compositionally biased region" description="Polar residues" evidence="17">
    <location>
        <begin position="308"/>
        <end position="322"/>
    </location>
</feature>
<evidence type="ECO:0000256" key="9">
    <source>
        <dbReference type="ARBA" id="ARBA00023163"/>
    </source>
</evidence>
<evidence type="ECO:0000256" key="13">
    <source>
        <dbReference type="ARBA" id="ARBA00068102"/>
    </source>
</evidence>
<dbReference type="Pfam" id="PF02820">
    <property type="entry name" value="MBT"/>
    <property type="match status" value="3"/>
</dbReference>
<dbReference type="PROSITE" id="PS51802">
    <property type="entry name" value="ZF_CCHHC"/>
    <property type="match status" value="1"/>
</dbReference>
<dbReference type="SMART" id="SM00561">
    <property type="entry name" value="MBT"/>
    <property type="match status" value="3"/>
</dbReference>
<feature type="compositionally biased region" description="Basic residues" evidence="17">
    <location>
        <begin position="824"/>
        <end position="834"/>
    </location>
</feature>
<dbReference type="InterPro" id="IPR047362">
    <property type="entry name" value="MBT_L3MBTL1_rpt3"/>
</dbReference>
<dbReference type="InterPro" id="IPR047361">
    <property type="entry name" value="MBT_L3MBTL1_rpt1"/>
</dbReference>
<feature type="compositionally biased region" description="Acidic residues" evidence="17">
    <location>
        <begin position="256"/>
        <end position="273"/>
    </location>
</feature>
<dbReference type="InterPro" id="IPR004092">
    <property type="entry name" value="Mbt"/>
</dbReference>
<evidence type="ECO:0000256" key="16">
    <source>
        <dbReference type="PROSITE-ProRule" id="PRU01143"/>
    </source>
</evidence>
<keyword evidence="2" id="KW-0678">Repressor</keyword>
<dbReference type="PANTHER" id="PTHR12247">
    <property type="entry name" value="POLYCOMB GROUP PROTEIN"/>
    <property type="match status" value="1"/>
</dbReference>
<dbReference type="GO" id="GO:0045892">
    <property type="term" value="P:negative regulation of DNA-templated transcription"/>
    <property type="evidence" value="ECO:0007669"/>
    <property type="project" value="TreeGrafter"/>
</dbReference>
<dbReference type="Proteomes" id="UP000308365">
    <property type="component" value="Unassembled WGS sequence"/>
</dbReference>
<evidence type="ECO:0000313" key="19">
    <source>
        <dbReference type="EMBL" id="TKC46075.1"/>
    </source>
</evidence>
<dbReference type="FunFam" id="2.30.30.140:FF:000007">
    <property type="entry name" value="Lethal(3)malignant brain tumor-like protein 1"/>
    <property type="match status" value="2"/>
</dbReference>
<dbReference type="Gene3D" id="4.10.320.30">
    <property type="match status" value="1"/>
</dbReference>
<comment type="subcellular location">
    <subcellularLocation>
        <location evidence="1">Nucleus</location>
    </subcellularLocation>
</comment>
<proteinExistence type="predicted"/>
<dbReference type="GO" id="GO:0006325">
    <property type="term" value="P:chromatin organization"/>
    <property type="evidence" value="ECO:0007669"/>
    <property type="project" value="UniProtKB-KW"/>
</dbReference>
<dbReference type="InterPro" id="IPR002515">
    <property type="entry name" value="Znf_C2H2C"/>
</dbReference>
<comment type="function">
    <text evidence="11">Polycomb group (PcG) protein that specifically recognizes and binds mono- and dimethyllysine residues on target proteins, thereby acting as a 'reader' of a network of post-translational modifications. PcG proteins maintain the transcriptionally repressive state of genes: acts as a chromatin compaction factor by recognizing and binding mono- and dimethylated histone H1b/H1-4 at 'Lys-26' (H1bK26me1 and H1bK26me2) and histone H4 at 'Lys-20' (H4K20me1 and H4K20me2), leading to condense chromatin and repress transcription. Recognizes and binds p53/TP53 monomethylated at 'Lys-382', leading to repress p53/TP53-target genes. Also recognizes and binds RB1/RB monomethylated at 'Lys-860'. Participates in the ETV6-mediated repression. Probably plays a role in cell proliferation. Overexpression induces multinucleated cells, suggesting that it is required to accomplish normal mitosis.</text>
</comment>
<dbReference type="EMBL" id="RWIC01000288">
    <property type="protein sequence ID" value="TKC46075.1"/>
    <property type="molecule type" value="Genomic_DNA"/>
</dbReference>
<feature type="region of interest" description="Disordered" evidence="17">
    <location>
        <begin position="215"/>
        <end position="234"/>
    </location>
</feature>
<feature type="non-terminal residue" evidence="19">
    <location>
        <position position="1"/>
    </location>
</feature>
<comment type="caution">
    <text evidence="19">The sequence shown here is derived from an EMBL/GenBank/DDBJ whole genome shotgun (WGS) entry which is preliminary data.</text>
</comment>
<feature type="compositionally biased region" description="Low complexity" evidence="17">
    <location>
        <begin position="275"/>
        <end position="292"/>
    </location>
</feature>
<evidence type="ECO:0000256" key="17">
    <source>
        <dbReference type="SAM" id="MobiDB-lite"/>
    </source>
</evidence>
<accession>A0A4U1F991</accession>
<feature type="compositionally biased region" description="Basic and acidic residues" evidence="17">
    <location>
        <begin position="348"/>
        <end position="359"/>
    </location>
</feature>
<organism evidence="19 20">
    <name type="scientific">Monodon monoceros</name>
    <name type="common">Narwhal</name>
    <name type="synonym">Ceratodon monodon</name>
    <dbReference type="NCBI Taxonomy" id="40151"/>
    <lineage>
        <taxon>Eukaryota</taxon>
        <taxon>Metazoa</taxon>
        <taxon>Chordata</taxon>
        <taxon>Craniata</taxon>
        <taxon>Vertebrata</taxon>
        <taxon>Euteleostomi</taxon>
        <taxon>Mammalia</taxon>
        <taxon>Eutheria</taxon>
        <taxon>Laurasiatheria</taxon>
        <taxon>Artiodactyla</taxon>
        <taxon>Whippomorpha</taxon>
        <taxon>Cetacea</taxon>
        <taxon>Odontoceti</taxon>
        <taxon>Monodontidae</taxon>
        <taxon>Monodon</taxon>
    </lineage>
</organism>
<comment type="subunit">
    <text evidence="12">Homodimer. Interacts with RB1/RB (when monomethylated at 'Lys-860'). Interacts with p53/TP53 (when monomethylated at 'Lys-382'). Interacts with CBX3, ETV6, KMT5A and VCP/p97.</text>
</comment>
<evidence type="ECO:0000256" key="10">
    <source>
        <dbReference type="ARBA" id="ARBA00023242"/>
    </source>
</evidence>
<keyword evidence="9" id="KW-0804">Transcription</keyword>
<evidence type="ECO:0000313" key="20">
    <source>
        <dbReference type="Proteomes" id="UP000308365"/>
    </source>
</evidence>
<dbReference type="CDD" id="cd20131">
    <property type="entry name" value="MBT_L3MBTL1_rpt1"/>
    <property type="match status" value="1"/>
</dbReference>
<dbReference type="SUPFAM" id="SSF63748">
    <property type="entry name" value="Tudor/PWWP/MBT"/>
    <property type="match status" value="3"/>
</dbReference>